<accession>A0A4Y2FCK4</accession>
<organism evidence="1 2">
    <name type="scientific">Araneus ventricosus</name>
    <name type="common">Orbweaver spider</name>
    <name type="synonym">Epeira ventricosa</name>
    <dbReference type="NCBI Taxonomy" id="182803"/>
    <lineage>
        <taxon>Eukaryota</taxon>
        <taxon>Metazoa</taxon>
        <taxon>Ecdysozoa</taxon>
        <taxon>Arthropoda</taxon>
        <taxon>Chelicerata</taxon>
        <taxon>Arachnida</taxon>
        <taxon>Araneae</taxon>
        <taxon>Araneomorphae</taxon>
        <taxon>Entelegynae</taxon>
        <taxon>Araneoidea</taxon>
        <taxon>Araneidae</taxon>
        <taxon>Araneus</taxon>
    </lineage>
</organism>
<proteinExistence type="predicted"/>
<feature type="non-terminal residue" evidence="1">
    <location>
        <position position="227"/>
    </location>
</feature>
<dbReference type="Proteomes" id="UP000499080">
    <property type="component" value="Unassembled WGS sequence"/>
</dbReference>
<keyword evidence="2" id="KW-1185">Reference proteome</keyword>
<evidence type="ECO:0000313" key="2">
    <source>
        <dbReference type="Proteomes" id="UP000499080"/>
    </source>
</evidence>
<protein>
    <submittedName>
        <fullName evidence="1">Uncharacterized protein</fullName>
    </submittedName>
</protein>
<reference evidence="1 2" key="1">
    <citation type="journal article" date="2019" name="Sci. Rep.">
        <title>Orb-weaving spider Araneus ventricosus genome elucidates the spidroin gene catalogue.</title>
        <authorList>
            <person name="Kono N."/>
            <person name="Nakamura H."/>
            <person name="Ohtoshi R."/>
            <person name="Moran D.A.P."/>
            <person name="Shinohara A."/>
            <person name="Yoshida Y."/>
            <person name="Fujiwara M."/>
            <person name="Mori M."/>
            <person name="Tomita M."/>
            <person name="Arakawa K."/>
        </authorList>
    </citation>
    <scope>NUCLEOTIDE SEQUENCE [LARGE SCALE GENOMIC DNA]</scope>
</reference>
<name>A0A4Y2FCK4_ARAVE</name>
<comment type="caution">
    <text evidence="1">The sequence shown here is derived from an EMBL/GenBank/DDBJ whole genome shotgun (WGS) entry which is preliminary data.</text>
</comment>
<sequence>MYTNRTGKKHGLNLDHILKFRKTLLREPLISSYAYQIKLKRNTSNSPGGRRRPLVSNKPLGISFKDFCSYEPDRCEKPSNMEEFCRNHPILCSEDTSNLTVPVQDSKTREIIEGYLFNDTYNNEEELFTYYNYSSKERTFVEDIDNPDLSLKCYSENLHLFQSGSELDIVELNFLSRKGDWIAWYMLNQVNIKPLYPLDTPQVFVAIHSPFVPLYPLVDLHPVRPDK</sequence>
<dbReference type="EMBL" id="BGPR01000833">
    <property type="protein sequence ID" value="GBM37284.1"/>
    <property type="molecule type" value="Genomic_DNA"/>
</dbReference>
<gene>
    <name evidence="1" type="ORF">AVEN_266388_1</name>
</gene>
<evidence type="ECO:0000313" key="1">
    <source>
        <dbReference type="EMBL" id="GBM37284.1"/>
    </source>
</evidence>
<dbReference type="AlphaFoldDB" id="A0A4Y2FCK4"/>